<keyword evidence="7" id="KW-1185">Reference proteome</keyword>
<dbReference type="PANTHER" id="PTHR30469:SF29">
    <property type="entry name" value="BLR2860 PROTEIN"/>
    <property type="match status" value="1"/>
</dbReference>
<evidence type="ECO:0000259" key="4">
    <source>
        <dbReference type="Pfam" id="PF25917"/>
    </source>
</evidence>
<dbReference type="Gene3D" id="2.40.50.100">
    <property type="match status" value="1"/>
</dbReference>
<dbReference type="Gene3D" id="2.40.30.170">
    <property type="match status" value="1"/>
</dbReference>
<dbReference type="GO" id="GO:1990281">
    <property type="term" value="C:efflux pump complex"/>
    <property type="evidence" value="ECO:0007669"/>
    <property type="project" value="TreeGrafter"/>
</dbReference>
<dbReference type="SUPFAM" id="SSF111369">
    <property type="entry name" value="HlyD-like secretion proteins"/>
    <property type="match status" value="1"/>
</dbReference>
<dbReference type="Proteomes" id="UP000294656">
    <property type="component" value="Unassembled WGS sequence"/>
</dbReference>
<evidence type="ECO:0000256" key="1">
    <source>
        <dbReference type="ARBA" id="ARBA00009477"/>
    </source>
</evidence>
<comment type="caution">
    <text evidence="6">The sequence shown here is derived from an EMBL/GenBank/DDBJ whole genome shotgun (WGS) entry which is preliminary data.</text>
</comment>
<organism evidence="6 7">
    <name type="scientific">Marinomonas balearica</name>
    <dbReference type="NCBI Taxonomy" id="491947"/>
    <lineage>
        <taxon>Bacteria</taxon>
        <taxon>Pseudomonadati</taxon>
        <taxon>Pseudomonadota</taxon>
        <taxon>Gammaproteobacteria</taxon>
        <taxon>Oceanospirillales</taxon>
        <taxon>Oceanospirillaceae</taxon>
        <taxon>Marinomonas</taxon>
    </lineage>
</organism>
<dbReference type="PANTHER" id="PTHR30469">
    <property type="entry name" value="MULTIDRUG RESISTANCE PROTEIN MDTA"/>
    <property type="match status" value="1"/>
</dbReference>
<feature type="coiled-coil region" evidence="2">
    <location>
        <begin position="158"/>
        <end position="185"/>
    </location>
</feature>
<accession>A0A4V3CG99</accession>
<reference evidence="6 7" key="1">
    <citation type="submission" date="2019-03" db="EMBL/GenBank/DDBJ databases">
        <title>Genomic Encyclopedia of Type Strains, Phase III (KMG-III): the genomes of soil and plant-associated and newly described type strains.</title>
        <authorList>
            <person name="Whitman W."/>
        </authorList>
    </citation>
    <scope>NUCLEOTIDE SEQUENCE [LARGE SCALE GENOMIC DNA]</scope>
    <source>
        <strain evidence="6 7">CECT 7378</strain>
    </source>
</reference>
<dbReference type="Pfam" id="PF25917">
    <property type="entry name" value="BSH_RND"/>
    <property type="match status" value="1"/>
</dbReference>
<dbReference type="InterPro" id="IPR058625">
    <property type="entry name" value="MdtA-like_BSH"/>
</dbReference>
<dbReference type="Gene3D" id="1.10.287.470">
    <property type="entry name" value="Helix hairpin bin"/>
    <property type="match status" value="1"/>
</dbReference>
<name>A0A4V3CG99_9GAMM</name>
<dbReference type="GO" id="GO:0015562">
    <property type="term" value="F:efflux transmembrane transporter activity"/>
    <property type="evidence" value="ECO:0007669"/>
    <property type="project" value="TreeGrafter"/>
</dbReference>
<feature type="signal peptide" evidence="3">
    <location>
        <begin position="1"/>
        <end position="25"/>
    </location>
</feature>
<dbReference type="NCBIfam" id="TIGR01730">
    <property type="entry name" value="RND_mfp"/>
    <property type="match status" value="1"/>
</dbReference>
<dbReference type="InterPro" id="IPR006143">
    <property type="entry name" value="RND_pump_MFP"/>
</dbReference>
<evidence type="ECO:0000259" key="5">
    <source>
        <dbReference type="Pfam" id="PF25954"/>
    </source>
</evidence>
<sequence length="369" mass="39267">MSLKSKLGPVSAIAVASAAVLWMYAEGNGITHAQASETHSNTESSTTSSSTTASVDSNLFSVKVKTLTAQTIENTLKLSGETESNKSQVLVNAISGKVSALTVKKGDFVKAGQKLVTFDTRSLKANVSQAKALVKQKKIELDGIKRLKKNNLTSQVKLAQSETDLASARATLKSLQVELENAVISAPFSGIVNNINIEKGQYVSVGTQVLDLVSIDPVTVKVNLPQAHLSKVNVGTTADVALPNGVNATGQVQYISRVANTSTRTLPVEIEISNKNNDIPSGISADVNFILNEQKAHSFSPALISLNDAGNTSIKTITPNNIVQIEQVEIVREERDKVWVIGLPTTVNIITVGQGYVSVGDQVDVHFQH</sequence>
<keyword evidence="2" id="KW-0175">Coiled coil</keyword>
<feature type="chain" id="PRO_5020296455" evidence="3">
    <location>
        <begin position="26"/>
        <end position="369"/>
    </location>
</feature>
<feature type="domain" description="CusB-like beta-barrel" evidence="5">
    <location>
        <begin position="220"/>
        <end position="289"/>
    </location>
</feature>
<dbReference type="Pfam" id="PF25954">
    <property type="entry name" value="Beta-barrel_RND_2"/>
    <property type="match status" value="1"/>
</dbReference>
<keyword evidence="3" id="KW-0732">Signal</keyword>
<evidence type="ECO:0000256" key="2">
    <source>
        <dbReference type="SAM" id="Coils"/>
    </source>
</evidence>
<dbReference type="RefSeq" id="WP_133504302.1">
    <property type="nucleotide sequence ID" value="NZ_SNXC01000013.1"/>
</dbReference>
<dbReference type="OrthoDB" id="9806939at2"/>
<dbReference type="InterPro" id="IPR058792">
    <property type="entry name" value="Beta-barrel_RND_2"/>
</dbReference>
<dbReference type="EMBL" id="SNXC01000013">
    <property type="protein sequence ID" value="TDO96802.1"/>
    <property type="molecule type" value="Genomic_DNA"/>
</dbReference>
<comment type="similarity">
    <text evidence="1">Belongs to the membrane fusion protein (MFP) (TC 8.A.1) family.</text>
</comment>
<dbReference type="AlphaFoldDB" id="A0A4V3CG99"/>
<gene>
    <name evidence="6" type="ORF">DFP79_2571</name>
</gene>
<evidence type="ECO:0000313" key="6">
    <source>
        <dbReference type="EMBL" id="TDO96802.1"/>
    </source>
</evidence>
<evidence type="ECO:0000313" key="7">
    <source>
        <dbReference type="Proteomes" id="UP000294656"/>
    </source>
</evidence>
<proteinExistence type="inferred from homology"/>
<evidence type="ECO:0000256" key="3">
    <source>
        <dbReference type="SAM" id="SignalP"/>
    </source>
</evidence>
<protein>
    <submittedName>
        <fullName evidence="6">Multidrug efflux system membrane fusion protein</fullName>
    </submittedName>
</protein>
<feature type="domain" description="Multidrug resistance protein MdtA-like barrel-sandwich hybrid" evidence="4">
    <location>
        <begin position="94"/>
        <end position="209"/>
    </location>
</feature>